<evidence type="ECO:0000313" key="1">
    <source>
        <dbReference type="EMBL" id="JAH84091.1"/>
    </source>
</evidence>
<reference evidence="1" key="1">
    <citation type="submission" date="2014-11" db="EMBL/GenBank/DDBJ databases">
        <authorList>
            <person name="Amaro Gonzalez C."/>
        </authorList>
    </citation>
    <scope>NUCLEOTIDE SEQUENCE</scope>
</reference>
<name>A0A0E9W183_ANGAN</name>
<reference evidence="1" key="2">
    <citation type="journal article" date="2015" name="Fish Shellfish Immunol.">
        <title>Early steps in the European eel (Anguilla anguilla)-Vibrio vulnificus interaction in the gills: Role of the RtxA13 toxin.</title>
        <authorList>
            <person name="Callol A."/>
            <person name="Pajuelo D."/>
            <person name="Ebbesson L."/>
            <person name="Teles M."/>
            <person name="MacKenzie S."/>
            <person name="Amaro C."/>
        </authorList>
    </citation>
    <scope>NUCLEOTIDE SEQUENCE</scope>
</reference>
<accession>A0A0E9W183</accession>
<organism evidence="1">
    <name type="scientific">Anguilla anguilla</name>
    <name type="common">European freshwater eel</name>
    <name type="synonym">Muraena anguilla</name>
    <dbReference type="NCBI Taxonomy" id="7936"/>
    <lineage>
        <taxon>Eukaryota</taxon>
        <taxon>Metazoa</taxon>
        <taxon>Chordata</taxon>
        <taxon>Craniata</taxon>
        <taxon>Vertebrata</taxon>
        <taxon>Euteleostomi</taxon>
        <taxon>Actinopterygii</taxon>
        <taxon>Neopterygii</taxon>
        <taxon>Teleostei</taxon>
        <taxon>Anguilliformes</taxon>
        <taxon>Anguillidae</taxon>
        <taxon>Anguilla</taxon>
    </lineage>
</organism>
<dbReference type="EMBL" id="GBXM01024486">
    <property type="protein sequence ID" value="JAH84091.1"/>
    <property type="molecule type" value="Transcribed_RNA"/>
</dbReference>
<proteinExistence type="predicted"/>
<protein>
    <submittedName>
        <fullName evidence="1">Uncharacterized protein</fullName>
    </submittedName>
</protein>
<sequence length="48" mass="5628">MHFCELFKTYGRDFPDTIPIPSYLCMHLLHTTEFYNPININTIAASCF</sequence>
<dbReference type="AlphaFoldDB" id="A0A0E9W183"/>